<evidence type="ECO:0000313" key="1">
    <source>
        <dbReference type="EMBL" id="NEV60662.1"/>
    </source>
</evidence>
<protein>
    <submittedName>
        <fullName evidence="1">Uncharacterized protein</fullName>
    </submittedName>
</protein>
<dbReference type="RefSeq" id="WP_164450707.1">
    <property type="nucleotide sequence ID" value="NZ_JAAIJQ010000003.1"/>
</dbReference>
<gene>
    <name evidence="1" type="ORF">G3446_01925</name>
</gene>
<name>A0A6M0JT51_9GAMM</name>
<accession>A0A6M0JT51</accession>
<keyword evidence="2" id="KW-1185">Reference proteome</keyword>
<proteinExistence type="predicted"/>
<evidence type="ECO:0000313" key="2">
    <source>
        <dbReference type="Proteomes" id="UP000483379"/>
    </source>
</evidence>
<comment type="caution">
    <text evidence="1">The sequence shown here is derived from an EMBL/GenBank/DDBJ whole genome shotgun (WGS) entry which is preliminary data.</text>
</comment>
<reference evidence="1 2" key="1">
    <citation type="submission" date="2020-02" db="EMBL/GenBank/DDBJ databases">
        <title>Genome sequences of Thiorhodococcus mannitoliphagus and Thiorhodococcus minor, purple sulfur photosynthetic bacteria in the gammaproteobacterial family, Chromatiaceae.</title>
        <authorList>
            <person name="Aviles F.A."/>
            <person name="Meyer T.E."/>
            <person name="Kyndt J.A."/>
        </authorList>
    </citation>
    <scope>NUCLEOTIDE SEQUENCE [LARGE SCALE GENOMIC DNA]</scope>
    <source>
        <strain evidence="1 2">DSM 11518</strain>
    </source>
</reference>
<organism evidence="1 2">
    <name type="scientific">Thiorhodococcus minor</name>
    <dbReference type="NCBI Taxonomy" id="57489"/>
    <lineage>
        <taxon>Bacteria</taxon>
        <taxon>Pseudomonadati</taxon>
        <taxon>Pseudomonadota</taxon>
        <taxon>Gammaproteobacteria</taxon>
        <taxon>Chromatiales</taxon>
        <taxon>Chromatiaceae</taxon>
        <taxon>Thiorhodococcus</taxon>
    </lineage>
</organism>
<dbReference type="EMBL" id="JAAIJQ010000003">
    <property type="protein sequence ID" value="NEV60662.1"/>
    <property type="molecule type" value="Genomic_DNA"/>
</dbReference>
<sequence>MQNTDWKKIAADWRKLSPEEKRRIRLARIPRKVARSMAFAGDPVDETMLEEELRRLLEERA</sequence>
<dbReference type="Proteomes" id="UP000483379">
    <property type="component" value="Unassembled WGS sequence"/>
</dbReference>
<dbReference type="AlphaFoldDB" id="A0A6M0JT51"/>